<name>A0A1W1XVU9_9CLOT</name>
<keyword evidence="3" id="KW-0812">Transmembrane</keyword>
<dbReference type="GO" id="GO:0016020">
    <property type="term" value="C:membrane"/>
    <property type="evidence" value="ECO:0007669"/>
    <property type="project" value="InterPro"/>
</dbReference>
<dbReference type="Pfam" id="PF01066">
    <property type="entry name" value="CDP-OH_P_transf"/>
    <property type="match status" value="1"/>
</dbReference>
<keyword evidence="3" id="KW-0472">Membrane</keyword>
<dbReference type="Gene3D" id="1.20.120.1760">
    <property type="match status" value="1"/>
</dbReference>
<dbReference type="InterPro" id="IPR048254">
    <property type="entry name" value="CDP_ALCOHOL_P_TRANSF_CS"/>
</dbReference>
<feature type="transmembrane region" description="Helical" evidence="3">
    <location>
        <begin position="78"/>
        <end position="104"/>
    </location>
</feature>
<evidence type="ECO:0000313" key="5">
    <source>
        <dbReference type="Proteomes" id="UP000192468"/>
    </source>
</evidence>
<comment type="similarity">
    <text evidence="2">Belongs to the CDP-alcohol phosphatidyltransferase class-I family.</text>
</comment>
<dbReference type="Proteomes" id="UP000192468">
    <property type="component" value="Unassembled WGS sequence"/>
</dbReference>
<accession>A0A1W1XVU9</accession>
<gene>
    <name evidence="4" type="ORF">SAMN02745134_03361</name>
</gene>
<proteinExistence type="inferred from homology"/>
<dbReference type="InterPro" id="IPR000462">
    <property type="entry name" value="CDP-OH_P_trans"/>
</dbReference>
<reference evidence="4 5" key="1">
    <citation type="submission" date="2017-04" db="EMBL/GenBank/DDBJ databases">
        <authorList>
            <person name="Afonso C.L."/>
            <person name="Miller P.J."/>
            <person name="Scott M.A."/>
            <person name="Spackman E."/>
            <person name="Goraichik I."/>
            <person name="Dimitrov K.M."/>
            <person name="Suarez D.L."/>
            <person name="Swayne D.E."/>
        </authorList>
    </citation>
    <scope>NUCLEOTIDE SEQUENCE [LARGE SCALE GENOMIC DNA]</scope>
    <source>
        <strain evidence="4 5">DSM 12555</strain>
    </source>
</reference>
<keyword evidence="3" id="KW-1133">Transmembrane helix</keyword>
<feature type="transmembrane region" description="Helical" evidence="3">
    <location>
        <begin position="160"/>
        <end position="181"/>
    </location>
</feature>
<evidence type="ECO:0000256" key="1">
    <source>
        <dbReference type="ARBA" id="ARBA00022679"/>
    </source>
</evidence>
<dbReference type="PROSITE" id="PS00379">
    <property type="entry name" value="CDP_ALCOHOL_P_TRANSF"/>
    <property type="match status" value="1"/>
</dbReference>
<keyword evidence="1 2" id="KW-0808">Transferase</keyword>
<dbReference type="STRING" id="1121291.SAMN02745134_03361"/>
<dbReference type="AlphaFoldDB" id="A0A1W1XVU9"/>
<protein>
    <submittedName>
        <fullName evidence="4">CDP-diacylglycerol--glycerol-3-phosphate 3-phosphatidyltransferase</fullName>
    </submittedName>
</protein>
<sequence>MTKIIKFIPNSITISRFLISIIFSYCILECFLYGENKFISLTVLYLLICTSDIFDGKIARKTGFISKTGAQLDVFADLFFLVSSYISLIFVGVLPMWFLVFIILKFTEFSITSNFATRNNKSLKHPFVFDKVGRLVSASFFFVPFIACFDKILFPYSQGHILNIVLYIIMSAGIYSSILRIKSCLIMTKIKGGYLL</sequence>
<dbReference type="GO" id="GO:0016780">
    <property type="term" value="F:phosphotransferase activity, for other substituted phosphate groups"/>
    <property type="evidence" value="ECO:0007669"/>
    <property type="project" value="InterPro"/>
</dbReference>
<dbReference type="EMBL" id="FWXH01000021">
    <property type="protein sequence ID" value="SMC27982.1"/>
    <property type="molecule type" value="Genomic_DNA"/>
</dbReference>
<dbReference type="OrthoDB" id="9796672at2"/>
<dbReference type="InterPro" id="IPR043130">
    <property type="entry name" value="CDP-OH_PTrfase_TM_dom"/>
</dbReference>
<feature type="transmembrane region" description="Helical" evidence="3">
    <location>
        <begin position="12"/>
        <end position="34"/>
    </location>
</feature>
<evidence type="ECO:0000313" key="4">
    <source>
        <dbReference type="EMBL" id="SMC27982.1"/>
    </source>
</evidence>
<dbReference type="GO" id="GO:0008654">
    <property type="term" value="P:phospholipid biosynthetic process"/>
    <property type="evidence" value="ECO:0007669"/>
    <property type="project" value="InterPro"/>
</dbReference>
<feature type="transmembrane region" description="Helical" evidence="3">
    <location>
        <begin position="132"/>
        <end position="154"/>
    </location>
</feature>
<keyword evidence="5" id="KW-1185">Reference proteome</keyword>
<organism evidence="4 5">
    <name type="scientific">Clostridium acidisoli DSM 12555</name>
    <dbReference type="NCBI Taxonomy" id="1121291"/>
    <lineage>
        <taxon>Bacteria</taxon>
        <taxon>Bacillati</taxon>
        <taxon>Bacillota</taxon>
        <taxon>Clostridia</taxon>
        <taxon>Eubacteriales</taxon>
        <taxon>Clostridiaceae</taxon>
        <taxon>Clostridium</taxon>
    </lineage>
</organism>
<dbReference type="RefSeq" id="WP_084117373.1">
    <property type="nucleotide sequence ID" value="NZ_FWXH01000021.1"/>
</dbReference>
<evidence type="ECO:0000256" key="3">
    <source>
        <dbReference type="SAM" id="Phobius"/>
    </source>
</evidence>
<evidence type="ECO:0000256" key="2">
    <source>
        <dbReference type="RuleBase" id="RU003750"/>
    </source>
</evidence>